<dbReference type="AlphaFoldDB" id="A0A2S8SXB5"/>
<proteinExistence type="predicted"/>
<feature type="compositionally biased region" description="Low complexity" evidence="1">
    <location>
        <begin position="125"/>
        <end position="136"/>
    </location>
</feature>
<evidence type="ECO:0000256" key="1">
    <source>
        <dbReference type="SAM" id="MobiDB-lite"/>
    </source>
</evidence>
<evidence type="ECO:0000256" key="2">
    <source>
        <dbReference type="SAM" id="SignalP"/>
    </source>
</evidence>
<comment type="caution">
    <text evidence="3">The sequence shown here is derived from an EMBL/GenBank/DDBJ whole genome shotgun (WGS) entry which is preliminary data.</text>
</comment>
<sequence length="315" mass="34517">MQKVNSTRSLLALSAASLSLLPLIGAVQARPNDDAPAYGYRNQNNKNNGKNRNRPRAGKFGDIVTLEGIVTSRDDNNEFKVRAGGQTFDVRSDENVDVSEGNRVVLRGSFDGDNNFNADNVRVLGNGRNGRNPRGNNNGGYNNGGYNSDNYRNGQHVTFLATYVRALGNGQYEVRSDSGRTFRIESRDDLRARRNGDRVQVSGTFRDNRITGARLISQGSGYGGYNNGNYNNGSYNNGNYNNGSYNNGVERTVDFPARIVSLDIRNKSGVVRGGNGRTYRVVGSELNGFESGDRVRVRGVASNGVIDLRNLDEIR</sequence>
<feature type="signal peptide" evidence="2">
    <location>
        <begin position="1"/>
        <end position="29"/>
    </location>
</feature>
<dbReference type="Proteomes" id="UP000237684">
    <property type="component" value="Unassembled WGS sequence"/>
</dbReference>
<dbReference type="InParanoid" id="A0A2S8SXB5"/>
<name>A0A2S8SXB5_9BACT</name>
<keyword evidence="4" id="KW-1185">Reference proteome</keyword>
<evidence type="ECO:0000313" key="3">
    <source>
        <dbReference type="EMBL" id="PQV65408.1"/>
    </source>
</evidence>
<reference evidence="3 4" key="1">
    <citation type="journal article" date="2018" name="Syst. Appl. Microbiol.">
        <title>Abditibacterium utsteinense sp. nov., the first cultivated member of candidate phylum FBP, isolated from ice-free Antarctic soil samples.</title>
        <authorList>
            <person name="Tahon G."/>
            <person name="Tytgat B."/>
            <person name="Lebbe L."/>
            <person name="Carlier A."/>
            <person name="Willems A."/>
        </authorList>
    </citation>
    <scope>NUCLEOTIDE SEQUENCE [LARGE SCALE GENOMIC DNA]</scope>
    <source>
        <strain evidence="3 4">LMG 29911</strain>
    </source>
</reference>
<dbReference type="EMBL" id="NIGF01000001">
    <property type="protein sequence ID" value="PQV65408.1"/>
    <property type="molecule type" value="Genomic_DNA"/>
</dbReference>
<feature type="compositionally biased region" description="Low complexity" evidence="1">
    <location>
        <begin position="38"/>
        <end position="48"/>
    </location>
</feature>
<keyword evidence="2" id="KW-0732">Signal</keyword>
<evidence type="ECO:0008006" key="5">
    <source>
        <dbReference type="Google" id="ProtNLM"/>
    </source>
</evidence>
<evidence type="ECO:0000313" key="4">
    <source>
        <dbReference type="Proteomes" id="UP000237684"/>
    </source>
</evidence>
<protein>
    <recommendedName>
        <fullName evidence="5">DUF5666 domain-containing protein</fullName>
    </recommendedName>
</protein>
<feature type="region of interest" description="Disordered" evidence="1">
    <location>
        <begin position="123"/>
        <end position="145"/>
    </location>
</feature>
<gene>
    <name evidence="3" type="ORF">B1R32_101149</name>
</gene>
<organism evidence="3 4">
    <name type="scientific">Abditibacterium utsteinense</name>
    <dbReference type="NCBI Taxonomy" id="1960156"/>
    <lineage>
        <taxon>Bacteria</taxon>
        <taxon>Pseudomonadati</taxon>
        <taxon>Abditibacteriota</taxon>
        <taxon>Abditibacteriia</taxon>
        <taxon>Abditibacteriales</taxon>
        <taxon>Abditibacteriaceae</taxon>
        <taxon>Abditibacterium</taxon>
    </lineage>
</organism>
<dbReference type="RefSeq" id="WP_105482147.1">
    <property type="nucleotide sequence ID" value="NZ_NIGF01000001.1"/>
</dbReference>
<feature type="region of interest" description="Disordered" evidence="1">
    <location>
        <begin position="35"/>
        <end position="58"/>
    </location>
</feature>
<accession>A0A2S8SXB5</accession>
<feature type="chain" id="PRO_5015622652" description="DUF5666 domain-containing protein" evidence="2">
    <location>
        <begin position="30"/>
        <end position="315"/>
    </location>
</feature>